<comment type="caution">
    <text evidence="1">The sequence shown here is derived from an EMBL/GenBank/DDBJ whole genome shotgun (WGS) entry which is preliminary data.</text>
</comment>
<keyword evidence="2" id="KW-1185">Reference proteome</keyword>
<evidence type="ECO:0000313" key="2">
    <source>
        <dbReference type="Proteomes" id="UP000824890"/>
    </source>
</evidence>
<protein>
    <submittedName>
        <fullName evidence="1">Uncharacterized protein</fullName>
    </submittedName>
</protein>
<evidence type="ECO:0000313" key="1">
    <source>
        <dbReference type="EMBL" id="KAH0854390.1"/>
    </source>
</evidence>
<accession>A0ABQ7XEL6</accession>
<sequence length="93" mass="10813">MERFGSACWQRQKFDLLVVGVQEAPKTNVAQLLQTASSPTHASWEGETAIDPAIIVWTKEFTTTSKRIKSGKSIGWRMWRFNWKKEKEPWLFV</sequence>
<dbReference type="EMBL" id="JAGKQM010000438">
    <property type="protein sequence ID" value="KAH0854390.1"/>
    <property type="molecule type" value="Genomic_DNA"/>
</dbReference>
<gene>
    <name evidence="1" type="ORF">HID58_073749</name>
</gene>
<dbReference type="Proteomes" id="UP000824890">
    <property type="component" value="Unassembled WGS sequence"/>
</dbReference>
<organism evidence="1 2">
    <name type="scientific">Brassica napus</name>
    <name type="common">Rape</name>
    <dbReference type="NCBI Taxonomy" id="3708"/>
    <lineage>
        <taxon>Eukaryota</taxon>
        <taxon>Viridiplantae</taxon>
        <taxon>Streptophyta</taxon>
        <taxon>Embryophyta</taxon>
        <taxon>Tracheophyta</taxon>
        <taxon>Spermatophyta</taxon>
        <taxon>Magnoliopsida</taxon>
        <taxon>eudicotyledons</taxon>
        <taxon>Gunneridae</taxon>
        <taxon>Pentapetalae</taxon>
        <taxon>rosids</taxon>
        <taxon>malvids</taxon>
        <taxon>Brassicales</taxon>
        <taxon>Brassicaceae</taxon>
        <taxon>Brassiceae</taxon>
        <taxon>Brassica</taxon>
    </lineage>
</organism>
<reference evidence="1 2" key="1">
    <citation type="submission" date="2021-05" db="EMBL/GenBank/DDBJ databases">
        <title>Genome Assembly of Synthetic Allotetraploid Brassica napus Reveals Homoeologous Exchanges between Subgenomes.</title>
        <authorList>
            <person name="Davis J.T."/>
        </authorList>
    </citation>
    <scope>NUCLEOTIDE SEQUENCE [LARGE SCALE GENOMIC DNA]</scope>
    <source>
        <strain evidence="2">cv. Da-Ae</strain>
        <tissue evidence="1">Seedling</tissue>
    </source>
</reference>
<name>A0ABQ7XEL6_BRANA</name>
<proteinExistence type="predicted"/>